<dbReference type="Gene3D" id="3.40.630.190">
    <property type="entry name" value="LCP protein"/>
    <property type="match status" value="1"/>
</dbReference>
<dbReference type="HOGENOM" id="CLU_016455_5_2_0"/>
<dbReference type="Pfam" id="PF03816">
    <property type="entry name" value="LytR_cpsA_psr"/>
    <property type="match status" value="1"/>
</dbReference>
<keyword evidence="5" id="KW-1185">Reference proteome</keyword>
<dbReference type="OrthoDB" id="305468at2"/>
<proteinExistence type="inferred from homology"/>
<evidence type="ECO:0000256" key="1">
    <source>
        <dbReference type="ARBA" id="ARBA00006068"/>
    </source>
</evidence>
<evidence type="ECO:0000313" key="4">
    <source>
        <dbReference type="EMBL" id="CEP77625.1"/>
    </source>
</evidence>
<dbReference type="EMBL" id="LN824141">
    <property type="protein sequence ID" value="CEP77625.1"/>
    <property type="molecule type" value="Genomic_DNA"/>
</dbReference>
<keyword evidence="2" id="KW-0472">Membrane</keyword>
<gene>
    <name evidence="4" type="ORF">DTL3_0294</name>
</gene>
<dbReference type="Proteomes" id="UP000032809">
    <property type="component" value="Chromosome I"/>
</dbReference>
<keyword evidence="2" id="KW-1133">Transmembrane helix</keyword>
<dbReference type="NCBIfam" id="TIGR00350">
    <property type="entry name" value="lytR_cpsA_psr"/>
    <property type="match status" value="1"/>
</dbReference>
<feature type="transmembrane region" description="Helical" evidence="2">
    <location>
        <begin position="12"/>
        <end position="31"/>
    </location>
</feature>
<dbReference type="PANTHER" id="PTHR33392:SF6">
    <property type="entry name" value="POLYISOPRENYL-TEICHOIC ACID--PEPTIDOGLYCAN TEICHOIC ACID TRANSFERASE TAGU"/>
    <property type="match status" value="1"/>
</dbReference>
<sequence length="392" mass="46101">MKKDLKTVIVHVFSFFLLILLIVSSIVPFYINLKDREYSVDLPYYFLVLGRDEDLDNTFRTDVIILAGLNKGKILLLSIPRDLIVNLDGKERKINSVYELYGIESLINEIENLTKISIQDYIIFDYSIFKEIGNLLGPIDIYLEKDMRYRDYHQNLYIDFKKGNNQLTGEELLAYVRYRDDSGDIGRIDRQKKAIFALMEEAKKASIIKLSEAAELVLNNTINTFELNKLLFLYAQGKDATLDFLQFPYKIVDNYVIVDNSEIGNLQYKLSTFEIEKSVQDSKIWILFTKNFKNTSYNFYTFVFSTWTSPGYQIKVLDEKFNLLSSDHSYVFFKNLDENKKEQVMKDLKKTYKTDFIEVTDKIKYFELINFVSDNLINTLDYDVLVVLNDRW</sequence>
<dbReference type="PANTHER" id="PTHR33392">
    <property type="entry name" value="POLYISOPRENYL-TEICHOIC ACID--PEPTIDOGLYCAN TEICHOIC ACID TRANSFERASE TAGU"/>
    <property type="match status" value="1"/>
</dbReference>
<reference evidence="5" key="1">
    <citation type="submission" date="2014-11" db="EMBL/GenBank/DDBJ databases">
        <authorList>
            <person name="Wibberg D."/>
        </authorList>
    </citation>
    <scope>NUCLEOTIDE SEQUENCE [LARGE SCALE GENOMIC DNA]</scope>
    <source>
        <strain evidence="5">L3</strain>
    </source>
</reference>
<dbReference type="AlphaFoldDB" id="A0A0C7P051"/>
<protein>
    <submittedName>
        <fullName evidence="4">Cell envelope-related transcriptional attenuator</fullName>
    </submittedName>
</protein>
<organism evidence="4 5">
    <name type="scientific">Defluviitoga tunisiensis</name>
    <dbReference type="NCBI Taxonomy" id="1006576"/>
    <lineage>
        <taxon>Bacteria</taxon>
        <taxon>Thermotogati</taxon>
        <taxon>Thermotogota</taxon>
        <taxon>Thermotogae</taxon>
        <taxon>Petrotogales</taxon>
        <taxon>Petrotogaceae</taxon>
        <taxon>Defluviitoga</taxon>
    </lineage>
</organism>
<dbReference type="InterPro" id="IPR004474">
    <property type="entry name" value="LytR_CpsA_psr"/>
</dbReference>
<accession>A0A0C7P051</accession>
<name>A0A0C7P051_DEFTU</name>
<dbReference type="KEGG" id="dtn:DTL3_0294"/>
<keyword evidence="2" id="KW-0812">Transmembrane</keyword>
<evidence type="ECO:0000259" key="3">
    <source>
        <dbReference type="Pfam" id="PF03816"/>
    </source>
</evidence>
<evidence type="ECO:0000313" key="5">
    <source>
        <dbReference type="Proteomes" id="UP000032809"/>
    </source>
</evidence>
<feature type="domain" description="Cell envelope-related transcriptional attenuator" evidence="3">
    <location>
        <begin position="60"/>
        <end position="203"/>
    </location>
</feature>
<dbReference type="STRING" id="1006576.DTL3_0294"/>
<evidence type="ECO:0000256" key="2">
    <source>
        <dbReference type="SAM" id="Phobius"/>
    </source>
</evidence>
<dbReference type="InterPro" id="IPR050922">
    <property type="entry name" value="LytR/CpsA/Psr_CW_biosynth"/>
</dbReference>
<comment type="similarity">
    <text evidence="1">Belongs to the LytR/CpsA/Psr (LCP) family.</text>
</comment>